<dbReference type="PANTHER" id="PTHR39697:SF2">
    <property type="entry name" value="CYANOVIRIN-N DOMAIN-CONTAINING PROTEIN"/>
    <property type="match status" value="1"/>
</dbReference>
<organism evidence="1 2">
    <name type="scientific">Aspergillus ellipticus CBS 707.79</name>
    <dbReference type="NCBI Taxonomy" id="1448320"/>
    <lineage>
        <taxon>Eukaryota</taxon>
        <taxon>Fungi</taxon>
        <taxon>Dikarya</taxon>
        <taxon>Ascomycota</taxon>
        <taxon>Pezizomycotina</taxon>
        <taxon>Eurotiomycetes</taxon>
        <taxon>Eurotiomycetidae</taxon>
        <taxon>Eurotiales</taxon>
        <taxon>Aspergillaceae</taxon>
        <taxon>Aspergillus</taxon>
        <taxon>Aspergillus subgen. Circumdati</taxon>
    </lineage>
</organism>
<dbReference type="AlphaFoldDB" id="A0A319CYP3"/>
<reference evidence="1 2" key="1">
    <citation type="submission" date="2018-02" db="EMBL/GenBank/DDBJ databases">
        <title>The genomes of Aspergillus section Nigri reveals drivers in fungal speciation.</title>
        <authorList>
            <consortium name="DOE Joint Genome Institute"/>
            <person name="Vesth T.C."/>
            <person name="Nybo J."/>
            <person name="Theobald S."/>
            <person name="Brandl J."/>
            <person name="Frisvad J.C."/>
            <person name="Nielsen K.F."/>
            <person name="Lyhne E.K."/>
            <person name="Kogle M.E."/>
            <person name="Kuo A."/>
            <person name="Riley R."/>
            <person name="Clum A."/>
            <person name="Nolan M."/>
            <person name="Lipzen A."/>
            <person name="Salamov A."/>
            <person name="Henrissat B."/>
            <person name="Wiebenga A."/>
            <person name="De vries R.P."/>
            <person name="Grigoriev I.V."/>
            <person name="Mortensen U.H."/>
            <person name="Andersen M.R."/>
            <person name="Baker S.E."/>
        </authorList>
    </citation>
    <scope>NUCLEOTIDE SEQUENCE [LARGE SCALE GENOMIC DNA]</scope>
    <source>
        <strain evidence="1 2">CBS 707.79</strain>
    </source>
</reference>
<dbReference type="VEuPathDB" id="FungiDB:BO71DRAFT_422338"/>
<dbReference type="OrthoDB" id="5289641at2759"/>
<name>A0A319CYP3_9EURO</name>
<evidence type="ECO:0000313" key="1">
    <source>
        <dbReference type="EMBL" id="PYH90376.1"/>
    </source>
</evidence>
<proteinExistence type="predicted"/>
<keyword evidence="2" id="KW-1185">Reference proteome</keyword>
<protein>
    <recommendedName>
        <fullName evidence="3">Ricin B lectin domain-containing protein</fullName>
    </recommendedName>
</protein>
<dbReference type="PANTHER" id="PTHR39697">
    <property type="entry name" value="RICIN B LECTIN DOMAIN-CONTAINING PROTEIN-RELATED"/>
    <property type="match status" value="1"/>
</dbReference>
<evidence type="ECO:0008006" key="3">
    <source>
        <dbReference type="Google" id="ProtNLM"/>
    </source>
</evidence>
<evidence type="ECO:0000313" key="2">
    <source>
        <dbReference type="Proteomes" id="UP000247810"/>
    </source>
</evidence>
<accession>A0A319CYP3</accession>
<dbReference type="EMBL" id="KZ825985">
    <property type="protein sequence ID" value="PYH90376.1"/>
    <property type="molecule type" value="Genomic_DNA"/>
</dbReference>
<sequence length="144" mass="16107">MNQGIPSHSSISHYSTYIIRDPATHLVITLKKGTTIDGADSPHGHNRGTHWHCVENKNRWLGFYNAVSGTYIRHNNQKKEWRFDANGKKHGDWESFCARECPGGGHVLLVKHWDGLLAMRAEGGELVVDCKGEGGTAWEFVRVG</sequence>
<gene>
    <name evidence="1" type="ORF">BO71DRAFT_422338</name>
</gene>
<dbReference type="Proteomes" id="UP000247810">
    <property type="component" value="Unassembled WGS sequence"/>
</dbReference>